<dbReference type="InterPro" id="IPR012131">
    <property type="entry name" value="Hstdl_DH"/>
</dbReference>
<evidence type="ECO:0000256" key="10">
    <source>
        <dbReference type="PIRSR" id="PIRSR000099-4"/>
    </source>
</evidence>
<dbReference type="NCBIfam" id="TIGR00069">
    <property type="entry name" value="hisD"/>
    <property type="match status" value="1"/>
</dbReference>
<feature type="binding site" evidence="5 8">
    <location>
        <position position="114"/>
    </location>
    <ligand>
        <name>NAD(+)</name>
        <dbReference type="ChEBI" id="CHEBI:57540"/>
    </ligand>
</feature>
<dbReference type="RefSeq" id="WP_063180251.1">
    <property type="nucleotide sequence ID" value="NZ_LQNT01000009.1"/>
</dbReference>
<keyword evidence="5 8" id="KW-0520">NAD</keyword>
<evidence type="ECO:0000256" key="7">
    <source>
        <dbReference type="PIRSR" id="PIRSR000099-1"/>
    </source>
</evidence>
<keyword evidence="3 5" id="KW-0862">Zinc</keyword>
<dbReference type="CDD" id="cd06572">
    <property type="entry name" value="Histidinol_dh"/>
    <property type="match status" value="1"/>
</dbReference>
<dbReference type="GO" id="GO:0008270">
    <property type="term" value="F:zinc ion binding"/>
    <property type="evidence" value="ECO:0007669"/>
    <property type="project" value="UniProtKB-UniRule"/>
</dbReference>
<evidence type="ECO:0000256" key="2">
    <source>
        <dbReference type="ARBA" id="ARBA00022723"/>
    </source>
</evidence>
<feature type="binding site" evidence="5 10">
    <location>
        <position position="240"/>
    </location>
    <ligand>
        <name>Zn(2+)</name>
        <dbReference type="ChEBI" id="CHEBI:29105"/>
    </ligand>
</feature>
<feature type="binding site" evidence="5 9">
    <location>
        <position position="401"/>
    </location>
    <ligand>
        <name>substrate</name>
    </ligand>
</feature>
<keyword evidence="5" id="KW-0368">Histidine biosynthesis</keyword>
<accession>A0A163FG33</accession>
<feature type="active site" description="Proton acceptor" evidence="5 7">
    <location>
        <position position="309"/>
    </location>
</feature>
<protein>
    <recommendedName>
        <fullName evidence="5">Histidinol dehydrogenase</fullName>
        <shortName evidence="5">HDH</shortName>
        <ecNumber evidence="5">1.1.1.23</ecNumber>
    </recommendedName>
</protein>
<dbReference type="OrthoDB" id="9805269at2"/>
<feature type="binding site" evidence="5 9">
    <location>
        <position position="309"/>
    </location>
    <ligand>
        <name>substrate</name>
    </ligand>
</feature>
<proteinExistence type="inferred from homology"/>
<dbReference type="InterPro" id="IPR022695">
    <property type="entry name" value="Histidinol_DH_monofunct"/>
</dbReference>
<evidence type="ECO:0000256" key="1">
    <source>
        <dbReference type="ARBA" id="ARBA00010178"/>
    </source>
</evidence>
<dbReference type="FunFam" id="3.40.50.1980:FF:000001">
    <property type="entry name" value="Histidinol dehydrogenase"/>
    <property type="match status" value="1"/>
</dbReference>
<dbReference type="SUPFAM" id="SSF53720">
    <property type="entry name" value="ALDH-like"/>
    <property type="match status" value="1"/>
</dbReference>
<evidence type="ECO:0000313" key="13">
    <source>
        <dbReference type="Proteomes" id="UP000076490"/>
    </source>
</evidence>
<reference evidence="12 13" key="1">
    <citation type="submission" date="2016-01" db="EMBL/GenBank/DDBJ databases">
        <title>Whole genome sequencing of Bhargavaea cecembensis T14.</title>
        <authorList>
            <person name="Hong K.W."/>
        </authorList>
    </citation>
    <scope>NUCLEOTIDE SEQUENCE [LARGE SCALE GENOMIC DNA]</scope>
    <source>
        <strain evidence="12 13">T14</strain>
    </source>
</reference>
<evidence type="ECO:0000256" key="11">
    <source>
        <dbReference type="RuleBase" id="RU004175"/>
    </source>
</evidence>
<evidence type="ECO:0000256" key="6">
    <source>
        <dbReference type="PIRNR" id="PIRNR000099"/>
    </source>
</evidence>
<dbReference type="GO" id="GO:0004399">
    <property type="term" value="F:histidinol dehydrogenase activity"/>
    <property type="evidence" value="ECO:0007669"/>
    <property type="project" value="UniProtKB-UniRule"/>
</dbReference>
<dbReference type="FunFam" id="3.40.50.1980:FF:000026">
    <property type="entry name" value="Histidinol dehydrogenase"/>
    <property type="match status" value="1"/>
</dbReference>
<feature type="binding site" evidence="5 9">
    <location>
        <position position="243"/>
    </location>
    <ligand>
        <name>substrate</name>
    </ligand>
</feature>
<evidence type="ECO:0000256" key="5">
    <source>
        <dbReference type="HAMAP-Rule" id="MF_01024"/>
    </source>
</evidence>
<feature type="binding site" evidence="5 8">
    <location>
        <position position="195"/>
    </location>
    <ligand>
        <name>NAD(+)</name>
        <dbReference type="ChEBI" id="CHEBI:57540"/>
    </ligand>
</feature>
<dbReference type="Pfam" id="PF00815">
    <property type="entry name" value="Histidinol_dh"/>
    <property type="match status" value="1"/>
</dbReference>
<dbReference type="EMBL" id="LQNT01000009">
    <property type="protein sequence ID" value="KZE38601.1"/>
    <property type="molecule type" value="Genomic_DNA"/>
</dbReference>
<dbReference type="InterPro" id="IPR016161">
    <property type="entry name" value="Ald_DH/histidinol_DH"/>
</dbReference>
<feature type="binding site" evidence="5 9">
    <location>
        <position position="396"/>
    </location>
    <ligand>
        <name>substrate</name>
    </ligand>
</feature>
<evidence type="ECO:0000256" key="3">
    <source>
        <dbReference type="ARBA" id="ARBA00022833"/>
    </source>
</evidence>
<comment type="function">
    <text evidence="5">Catalyzes the sequential NAD-dependent oxidations of L-histidinol to L-histidinaldehyde and then to L-histidine.</text>
</comment>
<dbReference type="Gene3D" id="3.40.50.1980">
    <property type="entry name" value="Nitrogenase molybdenum iron protein domain"/>
    <property type="match status" value="2"/>
</dbReference>
<comment type="pathway">
    <text evidence="5">Amino-acid biosynthesis; L-histidine biosynthesis; L-histidine from 5-phospho-alpha-D-ribose 1-diphosphate: step 9/9.</text>
</comment>
<dbReference type="AlphaFoldDB" id="A0A163FG33"/>
<dbReference type="GO" id="GO:0000105">
    <property type="term" value="P:L-histidine biosynthetic process"/>
    <property type="evidence" value="ECO:0007669"/>
    <property type="project" value="UniProtKB-UniRule"/>
</dbReference>
<feature type="binding site" evidence="5 9">
    <location>
        <position position="342"/>
    </location>
    <ligand>
        <name>substrate</name>
    </ligand>
</feature>
<keyword evidence="4 5" id="KW-0560">Oxidoreductase</keyword>
<dbReference type="PANTHER" id="PTHR21256">
    <property type="entry name" value="HISTIDINOL DEHYDROGENASE HDH"/>
    <property type="match status" value="1"/>
</dbReference>
<evidence type="ECO:0000256" key="8">
    <source>
        <dbReference type="PIRSR" id="PIRSR000099-2"/>
    </source>
</evidence>
<dbReference type="Proteomes" id="UP000076490">
    <property type="component" value="Unassembled WGS sequence"/>
</dbReference>
<dbReference type="Gene3D" id="1.20.5.1300">
    <property type="match status" value="1"/>
</dbReference>
<feature type="active site" description="Proton acceptor" evidence="5 7">
    <location>
        <position position="308"/>
    </location>
</feature>
<feature type="binding site" evidence="5 9">
    <location>
        <position position="218"/>
    </location>
    <ligand>
        <name>substrate</name>
    </ligand>
</feature>
<dbReference type="HAMAP" id="MF_01024">
    <property type="entry name" value="HisD"/>
    <property type="match status" value="1"/>
</dbReference>
<feature type="binding site" evidence="5 8">
    <location>
        <position position="172"/>
    </location>
    <ligand>
        <name>NAD(+)</name>
        <dbReference type="ChEBI" id="CHEBI:57540"/>
    </ligand>
</feature>
<feature type="binding site" evidence="5 9">
    <location>
        <position position="240"/>
    </location>
    <ligand>
        <name>substrate</name>
    </ligand>
</feature>
<feature type="binding site" evidence="5 10">
    <location>
        <position position="243"/>
    </location>
    <ligand>
        <name>Zn(2+)</name>
        <dbReference type="ChEBI" id="CHEBI:29105"/>
    </ligand>
</feature>
<evidence type="ECO:0000256" key="9">
    <source>
        <dbReference type="PIRSR" id="PIRSR000099-3"/>
    </source>
</evidence>
<comment type="cofactor">
    <cofactor evidence="5 10">
        <name>Zn(2+)</name>
        <dbReference type="ChEBI" id="CHEBI:29105"/>
    </cofactor>
    <text evidence="5 10">Binds 1 zinc ion per subunit.</text>
</comment>
<dbReference type="PIRSF" id="PIRSF000099">
    <property type="entry name" value="Histidinol_dh"/>
    <property type="match status" value="1"/>
</dbReference>
<organism evidence="12 13">
    <name type="scientific">Bhargavaea cecembensis</name>
    <dbReference type="NCBI Taxonomy" id="394098"/>
    <lineage>
        <taxon>Bacteria</taxon>
        <taxon>Bacillati</taxon>
        <taxon>Bacillota</taxon>
        <taxon>Bacilli</taxon>
        <taxon>Bacillales</taxon>
        <taxon>Caryophanaceae</taxon>
        <taxon>Bhargavaea</taxon>
    </lineage>
</organism>
<name>A0A163FG33_9BACL</name>
<dbReference type="GO" id="GO:0051287">
    <property type="term" value="F:NAD binding"/>
    <property type="evidence" value="ECO:0007669"/>
    <property type="project" value="InterPro"/>
</dbReference>
<comment type="caution">
    <text evidence="12">The sequence shown here is derived from an EMBL/GenBank/DDBJ whole genome shotgun (WGS) entry which is preliminary data.</text>
</comment>
<comment type="similarity">
    <text evidence="1 5 6 11">Belongs to the histidinol dehydrogenase family.</text>
</comment>
<comment type="catalytic activity">
    <reaction evidence="5">
        <text>L-histidinol + 2 NAD(+) + H2O = L-histidine + 2 NADH + 3 H(+)</text>
        <dbReference type="Rhea" id="RHEA:20641"/>
        <dbReference type="ChEBI" id="CHEBI:15377"/>
        <dbReference type="ChEBI" id="CHEBI:15378"/>
        <dbReference type="ChEBI" id="CHEBI:57540"/>
        <dbReference type="ChEBI" id="CHEBI:57595"/>
        <dbReference type="ChEBI" id="CHEBI:57699"/>
        <dbReference type="ChEBI" id="CHEBI:57945"/>
        <dbReference type="EC" id="1.1.1.23"/>
    </reaction>
</comment>
<sequence>MQTAQQFKQSYRPAGQEDYDISGRVLDIIRDIRKNGDEALSRYTKQFDGEEAEVREIPAQELKAAFESIPEELRNALIAAKENIEAYQTKIKWQPAEPEGFYPVLHPIGRVGIYVPGGKANYPSTVLMTAVPARVAGVRSITVVTPPPGNPATLAACHLCGINHVYTVGGVQGIAALAYGTETIERVDKICGPGNAYVAMAKKLVYGDVGIDSVAGPSELAIVVDKTSNAEWAALDLLAQAEHDEQARTYLISLDRDKLEEVGQLAARFAEEAPRSGIIKKSLADNHWAILAENRSESVDLLNFIAPEHAAVQTEDAESYAEDVTNAGALFVGGYSPEAVGDYSAGPSHVLPTGGNARFQSGLSVNDFLTANAVIRVDREDYRHYAEAGIPIAKAEELYAHAASMEARLNGGNDD</sequence>
<dbReference type="UniPathway" id="UPA00031">
    <property type="reaction ID" value="UER00014"/>
</dbReference>
<dbReference type="PANTHER" id="PTHR21256:SF2">
    <property type="entry name" value="HISTIDINE BIOSYNTHESIS TRIFUNCTIONAL PROTEIN"/>
    <property type="match status" value="1"/>
</dbReference>
<evidence type="ECO:0000313" key="12">
    <source>
        <dbReference type="EMBL" id="KZE38601.1"/>
    </source>
</evidence>
<feature type="binding site" evidence="5 10">
    <location>
        <position position="401"/>
    </location>
    <ligand>
        <name>Zn(2+)</name>
        <dbReference type="ChEBI" id="CHEBI:29105"/>
    </ligand>
</feature>
<keyword evidence="2 5" id="KW-0479">Metal-binding</keyword>
<dbReference type="EC" id="1.1.1.23" evidence="5"/>
<evidence type="ECO:0000256" key="4">
    <source>
        <dbReference type="ARBA" id="ARBA00023002"/>
    </source>
</evidence>
<gene>
    <name evidence="5" type="primary">hisD</name>
    <name evidence="12" type="ORF">AV656_06760</name>
</gene>
<dbReference type="GO" id="GO:0005829">
    <property type="term" value="C:cytosol"/>
    <property type="evidence" value="ECO:0007669"/>
    <property type="project" value="TreeGrafter"/>
</dbReference>
<dbReference type="PRINTS" id="PR00083">
    <property type="entry name" value="HOLDHDRGNASE"/>
</dbReference>
<keyword evidence="5" id="KW-0028">Amino-acid biosynthesis</keyword>
<feature type="binding site" evidence="5 10">
    <location>
        <position position="342"/>
    </location>
    <ligand>
        <name>Zn(2+)</name>
        <dbReference type="ChEBI" id="CHEBI:29105"/>
    </ligand>
</feature>